<gene>
    <name evidence="2" type="ORF">ACFFVF_16115</name>
</gene>
<dbReference type="RefSeq" id="WP_236456098.1">
    <property type="nucleotide sequence ID" value="NZ_CBCSGE010000003.1"/>
</dbReference>
<organism evidence="2 3">
    <name type="scientific">Flavobacterium jumunjinense</name>
    <dbReference type="NCBI Taxonomy" id="998845"/>
    <lineage>
        <taxon>Bacteria</taxon>
        <taxon>Pseudomonadati</taxon>
        <taxon>Bacteroidota</taxon>
        <taxon>Flavobacteriia</taxon>
        <taxon>Flavobacteriales</taxon>
        <taxon>Flavobacteriaceae</taxon>
        <taxon>Flavobacterium</taxon>
    </lineage>
</organism>
<keyword evidence="3" id="KW-1185">Reference proteome</keyword>
<dbReference type="EMBL" id="JBHMEY010000067">
    <property type="protein sequence ID" value="MFB9098044.1"/>
    <property type="molecule type" value="Genomic_DNA"/>
</dbReference>
<name>A0ABV5GRN2_9FLAO</name>
<comment type="caution">
    <text evidence="2">The sequence shown here is derived from an EMBL/GenBank/DDBJ whole genome shotgun (WGS) entry which is preliminary data.</text>
</comment>
<sequence length="126" mass="14902">MKPFLKLLFLLMLFTLMSYTNTENNCKIAHHGTFVYGSGSTFVKVVITDKDHTEYHNNGKYYIKSKIKWINDCEFVVTFIDFTVPDFEYTRDDQMHVKVNQIINKEIFFTSTINKKSWNGKLIKIK</sequence>
<proteinExistence type="predicted"/>
<keyword evidence="1" id="KW-0732">Signal</keyword>
<accession>A0ABV5GRN2</accession>
<dbReference type="Proteomes" id="UP001589607">
    <property type="component" value="Unassembled WGS sequence"/>
</dbReference>
<protein>
    <submittedName>
        <fullName evidence="2">Uncharacterized protein</fullName>
    </submittedName>
</protein>
<feature type="chain" id="PRO_5046830013" evidence="1">
    <location>
        <begin position="23"/>
        <end position="126"/>
    </location>
</feature>
<evidence type="ECO:0000313" key="2">
    <source>
        <dbReference type="EMBL" id="MFB9098044.1"/>
    </source>
</evidence>
<reference evidence="2 3" key="1">
    <citation type="submission" date="2024-09" db="EMBL/GenBank/DDBJ databases">
        <authorList>
            <person name="Sun Q."/>
            <person name="Mori K."/>
        </authorList>
    </citation>
    <scope>NUCLEOTIDE SEQUENCE [LARGE SCALE GENOMIC DNA]</scope>
    <source>
        <strain evidence="2 3">CECT 7955</strain>
    </source>
</reference>
<evidence type="ECO:0000256" key="1">
    <source>
        <dbReference type="SAM" id="SignalP"/>
    </source>
</evidence>
<feature type="signal peptide" evidence="1">
    <location>
        <begin position="1"/>
        <end position="22"/>
    </location>
</feature>
<evidence type="ECO:0000313" key="3">
    <source>
        <dbReference type="Proteomes" id="UP001589607"/>
    </source>
</evidence>